<dbReference type="Proteomes" id="UP001194746">
    <property type="component" value="Unassembled WGS sequence"/>
</dbReference>
<dbReference type="EMBL" id="VCAU01000211">
    <property type="protein sequence ID" value="KAF9882827.1"/>
    <property type="molecule type" value="Genomic_DNA"/>
</dbReference>
<gene>
    <name evidence="9" type="ORF">FE257_005100</name>
</gene>
<sequence>MDSSSQAGSSSVTVEYTDPSGLFPLVQPIIADKIPLKNLHWKSPTRPVRSIESLRIGFSPAPNEADERKPSSEGAGGTVPHRRHQIPGLRQTPYLKIYLLRCDDNETYKTTARKTLREWIKSHASPATSSSSAATSSQEKHDAFEWLILHVEQDGDGSEKVAPTSKWGRTTTTVLEKIKADFNGTSKSGVDRVAQIRLPKQGTTQKPPELKDQLEDFVDKMKNAILASFDLRVAQYEEDIKEKDSQRSLPGWNFCTFFILKEGLARGFENVGLFEDALVGYEELSVGLDTAIQDQLQGTSEHHGSAFLTHSKDWQEKAKAALSSESPTPTEDADTEPIPIPGIDVADFPINSTKKSYREMILASNISIFDFRTYIFSRQVTLLLRAARAPSLGIKETEAAQKQSKNQKKPEDLMLLSGICERATEYISLAARTLRYDLQCGLSDVDDPAKATVISNLVSSWAFAAASQILSQTTTPTLTLPGSSLHAISKAMEAESKAQIPRRSSSLISPPTTRPARSNTLPLDSHEGPRVIPPAKTGSEQLASGRGELLLLARRLLEEIAGRCGWTEKWNDLGLLFDDKDDEGDMADVSLDYDAPSPAPVKEPQTAKSISGVELSALKAALRSQKTFRSQYEEITDQMYRHYIAANRTYSAQMALADMALLRFRQGDYAAAASYFHQITPFYGNKFWIVLEGVMLEMYSRCLKELNRTEEYVRMLLRLLAKFAVHKQSDLSPREKTLDASHIFTEQTTVTKYVEELFQASVALQRDVSAPLTDFFADVDVSPVILHYADKDGFQMQLSLRFLLGKRIDIDSVKIRLVSAGSGQSSEHWVEASTKATIKSSSTRVLVDSLTTLQGKYFVDRIEVRSGSLLFTYGGGPNSALPLGFRESVDASEDTRPYIYCYPPPDGLQAKVVPPRLINLEEMRTLELELRSGWNDIKTGSIRVRPATAGLRLRIAEVEMVEGEIKITAHGESGNIEFSGLGPHSFVRFRIPYTMDEHHPTLSARAEVTYETSSGRFAYSSTHNIVSGLPISVNVQDAFKDQVLFSKFTISPAMMIPLRILKCKIPGSDAYRVQSNIGESVALNVFPKQPASLLYKIQQRDDHVSSPGSRRSLRLSVDFTCIDDECFDAVEETFRASIAASEFRPYASLLVSHLVMAFRTQLSTSDMEVIGLVREVETLPYANVQWDGLLNALKAPMEGLKTWLQKWHQDHPVLILPEQPSVPRRHIIIPVDIPEVQVVHTAELRLKNLADSPRHAAVGQMITAELSLHHTRRWCSPGNRENGDGPLEFSYEIHANPELWLVGGRRRGNFTARDGEQVTFPVMLLAQKPGHLLLPGLEIRTYMPNGSSSTPTAAATTNNNAANTSTTSTSGDVAGGLQRRQIACEVDYRNHSETVLVLPDLQSTTVSLSLSGGSHNTTAAAAAAAATSGGSH</sequence>
<dbReference type="Pfam" id="PF12584">
    <property type="entry name" value="TRAPPC10"/>
    <property type="match status" value="1"/>
</dbReference>
<dbReference type="Pfam" id="PF23274">
    <property type="entry name" value="DUF7077"/>
    <property type="match status" value="1"/>
</dbReference>
<organism evidence="9 10">
    <name type="scientific">Aspergillus nanangensis</name>
    <dbReference type="NCBI Taxonomy" id="2582783"/>
    <lineage>
        <taxon>Eukaryota</taxon>
        <taxon>Fungi</taxon>
        <taxon>Dikarya</taxon>
        <taxon>Ascomycota</taxon>
        <taxon>Pezizomycotina</taxon>
        <taxon>Eurotiomycetes</taxon>
        <taxon>Eurotiomycetidae</taxon>
        <taxon>Eurotiales</taxon>
        <taxon>Aspergillaceae</taxon>
        <taxon>Aspergillus</taxon>
        <taxon>Aspergillus subgen. Circumdati</taxon>
    </lineage>
</organism>
<protein>
    <recommendedName>
        <fullName evidence="11">TMEM1 family protein</fullName>
    </recommendedName>
</protein>
<dbReference type="GO" id="GO:0006891">
    <property type="term" value="P:intra-Golgi vesicle-mediated transport"/>
    <property type="evidence" value="ECO:0007669"/>
    <property type="project" value="TreeGrafter"/>
</dbReference>
<proteinExistence type="predicted"/>
<dbReference type="GO" id="GO:1990071">
    <property type="term" value="C:TRAPPII protein complex"/>
    <property type="evidence" value="ECO:0007669"/>
    <property type="project" value="InterPro"/>
</dbReference>
<dbReference type="InterPro" id="IPR056916">
    <property type="entry name" value="NTS_TR130"/>
</dbReference>
<evidence type="ECO:0000256" key="2">
    <source>
        <dbReference type="ARBA" id="ARBA00022448"/>
    </source>
</evidence>
<feature type="non-terminal residue" evidence="9">
    <location>
        <position position="1"/>
    </location>
</feature>
<name>A0AAD4CBM8_ASPNN</name>
<comment type="caution">
    <text evidence="9">The sequence shown here is derived from an EMBL/GenBank/DDBJ whole genome shotgun (WGS) entry which is preliminary data.</text>
</comment>
<evidence type="ECO:0000313" key="9">
    <source>
        <dbReference type="EMBL" id="KAF9882827.1"/>
    </source>
</evidence>
<dbReference type="InterPro" id="IPR022233">
    <property type="entry name" value="TRAPPC10/Trs130_C"/>
</dbReference>
<dbReference type="PANTHER" id="PTHR13251:SF3">
    <property type="entry name" value="TRAFFICKING PROTEIN PARTICLE COMPLEX SUBUNIT 10"/>
    <property type="match status" value="1"/>
</dbReference>
<feature type="compositionally biased region" description="Low complexity" evidence="4">
    <location>
        <begin position="1"/>
        <end position="11"/>
    </location>
</feature>
<dbReference type="InterPro" id="IPR056913">
    <property type="entry name" value="TRAPPC10/Trs130_N"/>
</dbReference>
<feature type="region of interest" description="Disordered" evidence="4">
    <location>
        <begin position="52"/>
        <end position="86"/>
    </location>
</feature>
<evidence type="ECO:0000256" key="4">
    <source>
        <dbReference type="SAM" id="MobiDB-lite"/>
    </source>
</evidence>
<dbReference type="InterPro" id="IPR045126">
    <property type="entry name" value="TRAPPC10/Trs130"/>
</dbReference>
<evidence type="ECO:0000259" key="8">
    <source>
        <dbReference type="Pfam" id="PF24967"/>
    </source>
</evidence>
<dbReference type="GO" id="GO:0034498">
    <property type="term" value="P:early endosome to Golgi transport"/>
    <property type="evidence" value="ECO:0007669"/>
    <property type="project" value="TreeGrafter"/>
</dbReference>
<feature type="domain" description="DUF7077" evidence="7">
    <location>
        <begin position="905"/>
        <end position="1025"/>
    </location>
</feature>
<dbReference type="Pfam" id="PF24965">
    <property type="entry name" value="TRS130_4HB"/>
    <property type="match status" value="1"/>
</dbReference>
<evidence type="ECO:0008006" key="11">
    <source>
        <dbReference type="Google" id="ProtNLM"/>
    </source>
</evidence>
<feature type="region of interest" description="Disordered" evidence="4">
    <location>
        <begin position="1"/>
        <end position="20"/>
    </location>
</feature>
<feature type="domain" description="TRAPPC10/Trs130 N-terminal" evidence="6">
    <location>
        <begin position="351"/>
        <end position="389"/>
    </location>
</feature>
<keyword evidence="10" id="KW-1185">Reference proteome</keyword>
<feature type="region of interest" description="Disordered" evidence="4">
    <location>
        <begin position="1345"/>
        <end position="1373"/>
    </location>
</feature>
<dbReference type="GO" id="GO:0005829">
    <property type="term" value="C:cytosol"/>
    <property type="evidence" value="ECO:0007669"/>
    <property type="project" value="GOC"/>
</dbReference>
<reference evidence="9" key="1">
    <citation type="journal article" date="2019" name="Beilstein J. Org. Chem.">
        <title>Nanangenines: drimane sesquiterpenoids as the dominant metabolite cohort of a novel Australian fungus, Aspergillus nanangensis.</title>
        <authorList>
            <person name="Lacey H.J."/>
            <person name="Gilchrist C.L.M."/>
            <person name="Crombie A."/>
            <person name="Kalaitzis J.A."/>
            <person name="Vuong D."/>
            <person name="Rutledge P.J."/>
            <person name="Turner P."/>
            <person name="Pitt J.I."/>
            <person name="Lacey E."/>
            <person name="Chooi Y.H."/>
            <person name="Piggott A.M."/>
        </authorList>
    </citation>
    <scope>NUCLEOTIDE SEQUENCE</scope>
    <source>
        <strain evidence="9">MST-FP2251</strain>
    </source>
</reference>
<evidence type="ECO:0000256" key="3">
    <source>
        <dbReference type="ARBA" id="ARBA00023034"/>
    </source>
</evidence>
<feature type="domain" description="TRAPPC10/Trs130 C-terminal" evidence="5">
    <location>
        <begin position="1230"/>
        <end position="1398"/>
    </location>
</feature>
<evidence type="ECO:0000259" key="6">
    <source>
        <dbReference type="Pfam" id="PF23036"/>
    </source>
</evidence>
<feature type="region of interest" description="Disordered" evidence="4">
    <location>
        <begin position="496"/>
        <end position="540"/>
    </location>
</feature>
<evidence type="ECO:0000259" key="7">
    <source>
        <dbReference type="Pfam" id="PF23274"/>
    </source>
</evidence>
<dbReference type="InterPro" id="IPR055505">
    <property type="entry name" value="DUF7077"/>
</dbReference>
<comment type="subcellular location">
    <subcellularLocation>
        <location evidence="1">Golgi apparatus</location>
    </subcellularLocation>
</comment>
<dbReference type="Pfam" id="PF24967">
    <property type="entry name" value="NTS_TR130"/>
    <property type="match status" value="1"/>
</dbReference>
<keyword evidence="3" id="KW-0333">Golgi apparatus</keyword>
<reference evidence="9" key="2">
    <citation type="submission" date="2020-02" db="EMBL/GenBank/DDBJ databases">
        <authorList>
            <person name="Gilchrist C.L.M."/>
            <person name="Chooi Y.-H."/>
        </authorList>
    </citation>
    <scope>NUCLEOTIDE SEQUENCE</scope>
    <source>
        <strain evidence="9">MST-FP2251</strain>
    </source>
</reference>
<evidence type="ECO:0000259" key="5">
    <source>
        <dbReference type="Pfam" id="PF12584"/>
    </source>
</evidence>
<keyword evidence="2" id="KW-0813">Transport</keyword>
<evidence type="ECO:0000313" key="10">
    <source>
        <dbReference type="Proteomes" id="UP001194746"/>
    </source>
</evidence>
<feature type="domain" description="TRAPPC10/Trs130 N-terminal" evidence="6">
    <location>
        <begin position="10"/>
        <end position="314"/>
    </location>
</feature>
<dbReference type="PANTHER" id="PTHR13251">
    <property type="entry name" value="EPILEPSY HOLOPROSENCEPHALY CANDIDATE 1/TMEM1"/>
    <property type="match status" value="1"/>
</dbReference>
<feature type="region of interest" description="Disordered" evidence="4">
    <location>
        <begin position="318"/>
        <end position="338"/>
    </location>
</feature>
<accession>A0AAD4CBM8</accession>
<feature type="compositionally biased region" description="Low complexity" evidence="4">
    <location>
        <begin position="501"/>
        <end position="515"/>
    </location>
</feature>
<feature type="compositionally biased region" description="Low complexity" evidence="4">
    <location>
        <begin position="1345"/>
        <end position="1371"/>
    </location>
</feature>
<dbReference type="Pfam" id="PF23036">
    <property type="entry name" value="TRAPPC10_1st"/>
    <property type="match status" value="2"/>
</dbReference>
<feature type="domain" description="Trs130 NTS" evidence="8">
    <location>
        <begin position="614"/>
        <end position="712"/>
    </location>
</feature>
<evidence type="ECO:0000256" key="1">
    <source>
        <dbReference type="ARBA" id="ARBA00004555"/>
    </source>
</evidence>